<comment type="caution">
    <text evidence="2">The sequence shown here is derived from an EMBL/GenBank/DDBJ whole genome shotgun (WGS) entry which is preliminary data.</text>
</comment>
<name>A0A3M9NJQ2_9BACT</name>
<feature type="signal peptide" evidence="1">
    <location>
        <begin position="1"/>
        <end position="25"/>
    </location>
</feature>
<dbReference type="AlphaFoldDB" id="A0A3M9NJQ2"/>
<proteinExistence type="predicted"/>
<keyword evidence="1" id="KW-0732">Signal</keyword>
<evidence type="ECO:0000313" key="2">
    <source>
        <dbReference type="EMBL" id="RNI38019.1"/>
    </source>
</evidence>
<dbReference type="EMBL" id="RJJR01000004">
    <property type="protein sequence ID" value="RNI38019.1"/>
    <property type="molecule type" value="Genomic_DNA"/>
</dbReference>
<dbReference type="SUPFAM" id="SSF47781">
    <property type="entry name" value="RuvA domain 2-like"/>
    <property type="match status" value="1"/>
</dbReference>
<evidence type="ECO:0000256" key="1">
    <source>
        <dbReference type="SAM" id="SignalP"/>
    </source>
</evidence>
<evidence type="ECO:0008006" key="4">
    <source>
        <dbReference type="Google" id="ProtNLM"/>
    </source>
</evidence>
<dbReference type="Proteomes" id="UP000267223">
    <property type="component" value="Unassembled WGS sequence"/>
</dbReference>
<sequence>MRQKKNYKKIIPVFFSIFTMGISTAALCQEISTEPPAYIQQELEDLTAQNEDAETEDDSYLQELQYYVRHPLNLNDADANALQQLKILSPVQIESLLSYRKLLGNFLSVYELQAVPTWDLNLINRISPYVTVAPKADVIQSIRKRLFDGEQSLMVRTQQVLEKSKGFLVKNDSVKNFYPGSPQKLLLRYKYRSGNYLQYGFTAEKDAGEQFFRGAQKNGFDFYSAHFFARNLGIIKCVAIGDYAVNLGQGLTQWQSLAFNKGPAIINVLRQGDVLQPYSSAGEINFNRGIGITLQKKNWQSTGFISYRNLDAGFDADTLADDINVSSLQASGYHRTANEIKTKGSLGAFGFGGNVSYSHENFHLGMNAVHYDFTHAVSKPDYWYNKYALAGNSLTNYSIDYSITVKNAYFFGELAADKNCNKALISGVVLNTDSKISMSMLYRNLSKGYQALYASAFTENSKATNESGFYSGITITVNEFFRIDANADFYHFPWLKYRTDAPTSGNDYMAQITFQPKKNIVIHSRFQFQNKPINFNPENLYMNPVTGRPKKNWRSQLKFALNKEISFGSRLELTWVDKNGAAPENGFLFYSEIFYKPSLQPFSMNARFCYFETDGYDSRIYAFENDVLYAYSIPVFSGKGCRYYFNLRYKVNKKLSLFCRFAQTIYDEKKEIGSGLDVIKGNKKSEIKLQAMYSF</sequence>
<organism evidence="2 3">
    <name type="scientific">Hanamia caeni</name>
    <dbReference type="NCBI Taxonomy" id="2294116"/>
    <lineage>
        <taxon>Bacteria</taxon>
        <taxon>Pseudomonadati</taxon>
        <taxon>Bacteroidota</taxon>
        <taxon>Chitinophagia</taxon>
        <taxon>Chitinophagales</taxon>
        <taxon>Chitinophagaceae</taxon>
        <taxon>Hanamia</taxon>
    </lineage>
</organism>
<feature type="chain" id="PRO_5018151596" description="Helix-hairpin-helix domain-containing protein" evidence="1">
    <location>
        <begin position="26"/>
        <end position="695"/>
    </location>
</feature>
<accession>A0A3M9NJQ2</accession>
<dbReference type="OrthoDB" id="9766750at2"/>
<gene>
    <name evidence="2" type="ORF">EFY79_07245</name>
</gene>
<dbReference type="Gene3D" id="1.10.150.280">
    <property type="entry name" value="AF1531-like domain"/>
    <property type="match status" value="1"/>
</dbReference>
<keyword evidence="3" id="KW-1185">Reference proteome</keyword>
<reference evidence="2 3" key="1">
    <citation type="submission" date="2018-11" db="EMBL/GenBank/DDBJ databases">
        <title>Draft genome sequence of Ferruginibacter sp. BO-59.</title>
        <authorList>
            <person name="Im W.T."/>
        </authorList>
    </citation>
    <scope>NUCLEOTIDE SEQUENCE [LARGE SCALE GENOMIC DNA]</scope>
    <source>
        <strain evidence="2 3">BO-59</strain>
    </source>
</reference>
<dbReference type="RefSeq" id="WP_123120007.1">
    <property type="nucleotide sequence ID" value="NZ_RJJR01000004.1"/>
</dbReference>
<evidence type="ECO:0000313" key="3">
    <source>
        <dbReference type="Proteomes" id="UP000267223"/>
    </source>
</evidence>
<protein>
    <recommendedName>
        <fullName evidence="4">Helix-hairpin-helix domain-containing protein</fullName>
    </recommendedName>
</protein>
<dbReference type="InterPro" id="IPR010994">
    <property type="entry name" value="RuvA_2-like"/>
</dbReference>